<feature type="domain" description="Signal recognition particle SRP54 helical bundle" evidence="12">
    <location>
        <begin position="2"/>
        <end position="87"/>
    </location>
</feature>
<dbReference type="Pfam" id="PF02881">
    <property type="entry name" value="SRP54_N"/>
    <property type="match status" value="1"/>
</dbReference>
<comment type="function">
    <text evidence="9">Involved in targeting and insertion of nascent membrane proteins into the cytoplasmic membrane. Binds to the hydrophobic signal sequence of the ribosome-nascent chain (RNC) as it emerges from the ribosomes. The SRP-RNC complex is then targeted to the cytoplasmic membrane where it interacts with the SRP receptor FtsY.</text>
</comment>
<feature type="domain" description="SRP54-type proteins GTP-binding" evidence="11">
    <location>
        <begin position="102"/>
        <end position="297"/>
    </location>
</feature>
<evidence type="ECO:0000256" key="9">
    <source>
        <dbReference type="HAMAP-Rule" id="MF_00306"/>
    </source>
</evidence>
<comment type="subcellular location">
    <subcellularLocation>
        <location evidence="9">Cytoplasm</location>
    </subcellularLocation>
    <text evidence="9">The SRP-RNC complex is targeted to the cytoplasmic membrane.</text>
</comment>
<dbReference type="InterPro" id="IPR036891">
    <property type="entry name" value="Signal_recog_part_SRP54_M_sf"/>
</dbReference>
<dbReference type="InterPro" id="IPR000897">
    <property type="entry name" value="SRP54_GTPase_dom"/>
</dbReference>
<keyword evidence="9" id="KW-0963">Cytoplasm</keyword>
<dbReference type="InterPro" id="IPR022941">
    <property type="entry name" value="SRP54"/>
</dbReference>
<evidence type="ECO:0000259" key="11">
    <source>
        <dbReference type="SMART" id="SM00962"/>
    </source>
</evidence>
<dbReference type="InterPro" id="IPR003593">
    <property type="entry name" value="AAA+_ATPase"/>
</dbReference>
<dbReference type="HAMAP" id="MF_00306">
    <property type="entry name" value="SRP54"/>
    <property type="match status" value="1"/>
</dbReference>
<dbReference type="Pfam" id="PF00448">
    <property type="entry name" value="SRP54"/>
    <property type="match status" value="1"/>
</dbReference>
<dbReference type="InterPro" id="IPR042101">
    <property type="entry name" value="SRP54_N_sf"/>
</dbReference>
<sequence>MAFESLSDKLQNVFKNLRGKGRLSEEDVKAALKEVKMALLEADVNFKVVKNFVKTVQERAIGADVMNGLNPGQMVIKIVNEELTNLMGSETTEIAYRPGQQITVIMMVGLQGAGKTTTTAKLAGHVKKKGKKPLLVACDVYRPAAITQLQINGEKQGVPVFSMGDKNKPADIAKASIEHAKKNGFNVVILDTAGRLHIDEGMMDELVEIKESVDVAQTLLVVDAMTGQDAVNVAGTFDEKIGIDGVVLTKLDGDTRGGAALSIRAVTGKPILFCGMGEKLDDLEQFYPDRMASRILGMGDVLSLIEKAEASIDEEKAKDLSRKMRKAEFDYNDYLDSMAQMKKMGGIGSVLGMMPGMIPGMNSAQVSQLEGAIDDKKMAHIEAIILSMTPEERANPKLMNPSRKKRLARGAGVDIAEVNRFIKQFDQTKKMMKKMPGMMGGKRGRMKFPF</sequence>
<dbReference type="InterPro" id="IPR027417">
    <property type="entry name" value="P-loop_NTPase"/>
</dbReference>
<dbReference type="SMART" id="SM00382">
    <property type="entry name" value="AAA"/>
    <property type="match status" value="1"/>
</dbReference>
<evidence type="ECO:0000313" key="14">
    <source>
        <dbReference type="Proteomes" id="UP000643810"/>
    </source>
</evidence>
<evidence type="ECO:0000259" key="12">
    <source>
        <dbReference type="SMART" id="SM00963"/>
    </source>
</evidence>
<comment type="domain">
    <text evidence="9">Composed of three domains: the N-terminal N domain, which is responsible for interactions with the ribosome, the central G domain, which binds GTP, and the C-terminal M domain, which binds the RNA and the signal sequence of the RNC.</text>
</comment>
<comment type="catalytic activity">
    <reaction evidence="8 9">
        <text>GTP + H2O = GDP + phosphate + H(+)</text>
        <dbReference type="Rhea" id="RHEA:19669"/>
        <dbReference type="ChEBI" id="CHEBI:15377"/>
        <dbReference type="ChEBI" id="CHEBI:15378"/>
        <dbReference type="ChEBI" id="CHEBI:37565"/>
        <dbReference type="ChEBI" id="CHEBI:43474"/>
        <dbReference type="ChEBI" id="CHEBI:58189"/>
        <dbReference type="EC" id="3.6.5.4"/>
    </reaction>
</comment>
<dbReference type="PANTHER" id="PTHR11564:SF5">
    <property type="entry name" value="SIGNAL RECOGNITION PARTICLE SUBUNIT SRP54"/>
    <property type="match status" value="1"/>
</dbReference>
<dbReference type="Gene3D" id="3.40.50.300">
    <property type="entry name" value="P-loop containing nucleotide triphosphate hydrolases"/>
    <property type="match status" value="1"/>
</dbReference>
<dbReference type="CDD" id="cd18539">
    <property type="entry name" value="SRP_G"/>
    <property type="match status" value="1"/>
</dbReference>
<dbReference type="InterPro" id="IPR004780">
    <property type="entry name" value="SRP"/>
</dbReference>
<keyword evidence="3 9" id="KW-0378">Hydrolase</keyword>
<evidence type="ECO:0000259" key="10">
    <source>
        <dbReference type="SMART" id="SM00382"/>
    </source>
</evidence>
<evidence type="ECO:0000256" key="6">
    <source>
        <dbReference type="ARBA" id="ARBA00023135"/>
    </source>
</evidence>
<name>A0ABN2EY55_9FIRM</name>
<dbReference type="Proteomes" id="UP000643810">
    <property type="component" value="Unassembled WGS sequence"/>
</dbReference>
<evidence type="ECO:0000256" key="2">
    <source>
        <dbReference type="ARBA" id="ARBA00022741"/>
    </source>
</evidence>
<reference evidence="13 14" key="1">
    <citation type="submission" date="2020-08" db="EMBL/GenBank/DDBJ databases">
        <title>Genome public.</title>
        <authorList>
            <person name="Liu C."/>
            <person name="Sun Q."/>
        </authorList>
    </citation>
    <scope>NUCLEOTIDE SEQUENCE [LARGE SCALE GENOMIC DNA]</scope>
    <source>
        <strain evidence="13 14">NSJ-9</strain>
    </source>
</reference>
<keyword evidence="5 9" id="KW-0342">GTP-binding</keyword>
<evidence type="ECO:0000256" key="3">
    <source>
        <dbReference type="ARBA" id="ARBA00022801"/>
    </source>
</evidence>
<gene>
    <name evidence="9 13" type="primary">ffh</name>
    <name evidence="13" type="ORF">H8R94_00220</name>
</gene>
<evidence type="ECO:0000256" key="7">
    <source>
        <dbReference type="ARBA" id="ARBA00023274"/>
    </source>
</evidence>
<evidence type="ECO:0000256" key="4">
    <source>
        <dbReference type="ARBA" id="ARBA00022884"/>
    </source>
</evidence>
<dbReference type="SMART" id="SM00963">
    <property type="entry name" value="SRP54_N"/>
    <property type="match status" value="1"/>
</dbReference>
<feature type="binding site" evidence="9">
    <location>
        <begin position="249"/>
        <end position="252"/>
    </location>
    <ligand>
        <name>GTP</name>
        <dbReference type="ChEBI" id="CHEBI:37565"/>
    </ligand>
</feature>
<dbReference type="EMBL" id="JACOPG010000001">
    <property type="protein sequence ID" value="MBC5685045.1"/>
    <property type="molecule type" value="Genomic_DNA"/>
</dbReference>
<protein>
    <recommendedName>
        <fullName evidence="9">Signal recognition particle protein</fullName>
        <ecNumber evidence="9">3.6.5.4</ecNumber>
    </recommendedName>
    <alternativeName>
        <fullName evidence="9">Fifty-four homolog</fullName>
    </alternativeName>
</protein>
<dbReference type="SUPFAM" id="SSF52540">
    <property type="entry name" value="P-loop containing nucleoside triphosphate hydrolases"/>
    <property type="match status" value="1"/>
</dbReference>
<dbReference type="PANTHER" id="PTHR11564">
    <property type="entry name" value="SIGNAL RECOGNITION PARTICLE 54K PROTEIN SRP54"/>
    <property type="match status" value="1"/>
</dbReference>
<dbReference type="Gene3D" id="1.20.120.140">
    <property type="entry name" value="Signal recognition particle SRP54, nucleotide-binding domain"/>
    <property type="match status" value="1"/>
</dbReference>
<evidence type="ECO:0000313" key="13">
    <source>
        <dbReference type="EMBL" id="MBC5685045.1"/>
    </source>
</evidence>
<keyword evidence="4 9" id="KW-0694">RNA-binding</keyword>
<dbReference type="Gene3D" id="1.10.260.30">
    <property type="entry name" value="Signal recognition particle, SRP54 subunit, M-domain"/>
    <property type="match status" value="1"/>
</dbReference>
<dbReference type="SMART" id="SM00962">
    <property type="entry name" value="SRP54"/>
    <property type="match status" value="1"/>
</dbReference>
<evidence type="ECO:0000256" key="5">
    <source>
        <dbReference type="ARBA" id="ARBA00023134"/>
    </source>
</evidence>
<feature type="binding site" evidence="9">
    <location>
        <begin position="109"/>
        <end position="116"/>
    </location>
    <ligand>
        <name>GTP</name>
        <dbReference type="ChEBI" id="CHEBI:37565"/>
    </ligand>
</feature>
<evidence type="ECO:0000256" key="1">
    <source>
        <dbReference type="ARBA" id="ARBA00005450"/>
    </source>
</evidence>
<feature type="binding site" evidence="9">
    <location>
        <begin position="191"/>
        <end position="195"/>
    </location>
    <ligand>
        <name>GTP</name>
        <dbReference type="ChEBI" id="CHEBI:37565"/>
    </ligand>
</feature>
<comment type="caution">
    <text evidence="13">The sequence shown here is derived from an EMBL/GenBank/DDBJ whole genome shotgun (WGS) entry which is preliminary data.</text>
</comment>
<accession>A0ABN2EY55</accession>
<keyword evidence="6 9" id="KW-0733">Signal recognition particle</keyword>
<dbReference type="Pfam" id="PF02978">
    <property type="entry name" value="SRP_SPB"/>
    <property type="match status" value="1"/>
</dbReference>
<dbReference type="RefSeq" id="WP_118534842.1">
    <property type="nucleotide sequence ID" value="NZ_JACOPG010000001.1"/>
</dbReference>
<comment type="similarity">
    <text evidence="1 9">Belongs to the GTP-binding SRP family. SRP54 subfamily.</text>
</comment>
<feature type="domain" description="AAA+ ATPase" evidence="10">
    <location>
        <begin position="101"/>
        <end position="248"/>
    </location>
</feature>
<dbReference type="EC" id="3.6.5.4" evidence="9"/>
<dbReference type="InterPro" id="IPR004125">
    <property type="entry name" value="Signal_recog_particle_SRP54_M"/>
</dbReference>
<evidence type="ECO:0000256" key="8">
    <source>
        <dbReference type="ARBA" id="ARBA00048027"/>
    </source>
</evidence>
<proteinExistence type="inferred from homology"/>
<organism evidence="13 14">
    <name type="scientific">Roseburia lenta</name>
    <dbReference type="NCBI Taxonomy" id="2763061"/>
    <lineage>
        <taxon>Bacteria</taxon>
        <taxon>Bacillati</taxon>
        <taxon>Bacillota</taxon>
        <taxon>Clostridia</taxon>
        <taxon>Lachnospirales</taxon>
        <taxon>Lachnospiraceae</taxon>
        <taxon>Roseburia</taxon>
    </lineage>
</organism>
<comment type="subunit">
    <text evidence="9">Part of the signal recognition particle protein translocation system, which is composed of SRP and FtsY.</text>
</comment>
<dbReference type="InterPro" id="IPR013822">
    <property type="entry name" value="Signal_recog_particl_SRP54_hlx"/>
</dbReference>
<keyword evidence="2 9" id="KW-0547">Nucleotide-binding</keyword>
<dbReference type="NCBIfam" id="TIGR00959">
    <property type="entry name" value="ffh"/>
    <property type="match status" value="1"/>
</dbReference>
<keyword evidence="14" id="KW-1185">Reference proteome</keyword>
<dbReference type="SUPFAM" id="SSF47446">
    <property type="entry name" value="Signal peptide-binding domain"/>
    <property type="match status" value="1"/>
</dbReference>
<keyword evidence="7 9" id="KW-0687">Ribonucleoprotein</keyword>